<proteinExistence type="predicted"/>
<protein>
    <submittedName>
        <fullName evidence="1">Minor tail protein</fullName>
    </submittedName>
</protein>
<dbReference type="EMBL" id="BK015974">
    <property type="protein sequence ID" value="DAF87935.1"/>
    <property type="molecule type" value="Genomic_DNA"/>
</dbReference>
<organism evidence="1">
    <name type="scientific">Siphoviridae sp. ctNEy24</name>
    <dbReference type="NCBI Taxonomy" id="2825466"/>
    <lineage>
        <taxon>Viruses</taxon>
        <taxon>Duplodnaviria</taxon>
        <taxon>Heunggongvirae</taxon>
        <taxon>Uroviricota</taxon>
        <taxon>Caudoviricetes</taxon>
    </lineage>
</organism>
<reference evidence="1" key="1">
    <citation type="journal article" date="2021" name="Proc. Natl. Acad. Sci. U.S.A.">
        <title>A Catalog of Tens of Thousands of Viruses from Human Metagenomes Reveals Hidden Associations with Chronic Diseases.</title>
        <authorList>
            <person name="Tisza M.J."/>
            <person name="Buck C.B."/>
        </authorList>
    </citation>
    <scope>NUCLEOTIDE SEQUENCE</scope>
    <source>
        <strain evidence="1">CtNEy24</strain>
    </source>
</reference>
<accession>A0A8S5U0H0</accession>
<evidence type="ECO:0000313" key="1">
    <source>
        <dbReference type="EMBL" id="DAF87935.1"/>
    </source>
</evidence>
<name>A0A8S5U0H0_9CAUD</name>
<sequence>MFSATYNNIDTLTGGKLSAIRDKFGSILGQAREKVKGVLDKIKSFFNFNWSLPHLKMPHISISGSFSLSPPSVPRFAISWYARGGVFDAPTLFNYGNGALGGLGEHGAEAVVPLENNTEWLDKIAERLAAGMGGSNTPIVLQVDGKTFAEISVDSINALTRQRGSLGINLV</sequence>